<accession>A0A263CXJ0</accession>
<dbReference type="InParanoid" id="A0A263CXJ0"/>
<dbReference type="OrthoDB" id="3556633at2"/>
<feature type="transmembrane region" description="Helical" evidence="1">
    <location>
        <begin position="82"/>
        <end position="106"/>
    </location>
</feature>
<dbReference type="EMBL" id="NKYE01000026">
    <property type="protein sequence ID" value="OZM70046.1"/>
    <property type="molecule type" value="Genomic_DNA"/>
</dbReference>
<evidence type="ECO:0000313" key="2">
    <source>
        <dbReference type="EMBL" id="OZM70046.1"/>
    </source>
</evidence>
<keyword evidence="1" id="KW-0472">Membrane</keyword>
<evidence type="ECO:0000256" key="1">
    <source>
        <dbReference type="SAM" id="Phobius"/>
    </source>
</evidence>
<keyword evidence="1" id="KW-0812">Transmembrane</keyword>
<reference evidence="2 3" key="1">
    <citation type="submission" date="2017-07" db="EMBL/GenBank/DDBJ databases">
        <title>Amycolatopsis antarcticus sp. nov., isolated from the surface of an Antarcticus brown macroalga.</title>
        <authorList>
            <person name="Wang J."/>
            <person name="Leiva S."/>
            <person name="Huang J."/>
            <person name="Huang Y."/>
        </authorList>
    </citation>
    <scope>NUCLEOTIDE SEQUENCE [LARGE SCALE GENOMIC DNA]</scope>
    <source>
        <strain evidence="2 3">AU-G6</strain>
    </source>
</reference>
<sequence length="169" mass="18154">MLPSDSVARPGNLPRYCTRHGRPATRRKDFALQSKVRIEGRRIFANVFSQTERLAQHASKVRVIDVKGWPLCAVCVRTRTSWLAVASALFFGGLAALVGSLAVGAFTDGMQWLAAVAVGGFVLMPLAAFPFVRGSMGRLIGAMTSPDGESVIVENPSAAFLAELPDHRS</sequence>
<name>A0A263CXJ0_9PSEU</name>
<evidence type="ECO:0000313" key="3">
    <source>
        <dbReference type="Proteomes" id="UP000242444"/>
    </source>
</evidence>
<gene>
    <name evidence="2" type="ORF">CFN78_27330</name>
</gene>
<keyword evidence="1" id="KW-1133">Transmembrane helix</keyword>
<dbReference type="AlphaFoldDB" id="A0A263CXJ0"/>
<keyword evidence="3" id="KW-1185">Reference proteome</keyword>
<comment type="caution">
    <text evidence="2">The sequence shown here is derived from an EMBL/GenBank/DDBJ whole genome shotgun (WGS) entry which is preliminary data.</text>
</comment>
<organism evidence="2 3">
    <name type="scientific">Amycolatopsis antarctica</name>
    <dbReference type="NCBI Taxonomy" id="1854586"/>
    <lineage>
        <taxon>Bacteria</taxon>
        <taxon>Bacillati</taxon>
        <taxon>Actinomycetota</taxon>
        <taxon>Actinomycetes</taxon>
        <taxon>Pseudonocardiales</taxon>
        <taxon>Pseudonocardiaceae</taxon>
        <taxon>Amycolatopsis</taxon>
    </lineage>
</organism>
<protein>
    <submittedName>
        <fullName evidence="2">Uncharacterized protein</fullName>
    </submittedName>
</protein>
<feature type="transmembrane region" description="Helical" evidence="1">
    <location>
        <begin position="112"/>
        <end position="132"/>
    </location>
</feature>
<dbReference type="Proteomes" id="UP000242444">
    <property type="component" value="Unassembled WGS sequence"/>
</dbReference>
<proteinExistence type="predicted"/>